<proteinExistence type="predicted"/>
<feature type="region of interest" description="Disordered" evidence="1">
    <location>
        <begin position="115"/>
        <end position="154"/>
    </location>
</feature>
<dbReference type="AlphaFoldDB" id="A0AAV7KRZ2"/>
<keyword evidence="3" id="KW-1185">Reference proteome</keyword>
<name>A0AAV7KRZ2_PLEWA</name>
<evidence type="ECO:0000313" key="2">
    <source>
        <dbReference type="EMBL" id="KAJ1081668.1"/>
    </source>
</evidence>
<evidence type="ECO:0000313" key="3">
    <source>
        <dbReference type="Proteomes" id="UP001066276"/>
    </source>
</evidence>
<feature type="compositionally biased region" description="Basic and acidic residues" evidence="1">
    <location>
        <begin position="115"/>
        <end position="133"/>
    </location>
</feature>
<accession>A0AAV7KRZ2</accession>
<evidence type="ECO:0000256" key="1">
    <source>
        <dbReference type="SAM" id="MobiDB-lite"/>
    </source>
</evidence>
<protein>
    <submittedName>
        <fullName evidence="2">Uncharacterized protein</fullName>
    </submittedName>
</protein>
<feature type="compositionally biased region" description="Basic and acidic residues" evidence="1">
    <location>
        <begin position="144"/>
        <end position="154"/>
    </location>
</feature>
<reference evidence="2" key="1">
    <citation type="journal article" date="2022" name="bioRxiv">
        <title>Sequencing and chromosome-scale assembly of the giantPleurodeles waltlgenome.</title>
        <authorList>
            <person name="Brown T."/>
            <person name="Elewa A."/>
            <person name="Iarovenko S."/>
            <person name="Subramanian E."/>
            <person name="Araus A.J."/>
            <person name="Petzold A."/>
            <person name="Susuki M."/>
            <person name="Suzuki K.-i.T."/>
            <person name="Hayashi T."/>
            <person name="Toyoda A."/>
            <person name="Oliveira C."/>
            <person name="Osipova E."/>
            <person name="Leigh N.D."/>
            <person name="Simon A."/>
            <person name="Yun M.H."/>
        </authorList>
    </citation>
    <scope>NUCLEOTIDE SEQUENCE</scope>
    <source>
        <strain evidence="2">20211129_DDA</strain>
        <tissue evidence="2">Liver</tissue>
    </source>
</reference>
<organism evidence="2 3">
    <name type="scientific">Pleurodeles waltl</name>
    <name type="common">Iberian ribbed newt</name>
    <dbReference type="NCBI Taxonomy" id="8319"/>
    <lineage>
        <taxon>Eukaryota</taxon>
        <taxon>Metazoa</taxon>
        <taxon>Chordata</taxon>
        <taxon>Craniata</taxon>
        <taxon>Vertebrata</taxon>
        <taxon>Euteleostomi</taxon>
        <taxon>Amphibia</taxon>
        <taxon>Batrachia</taxon>
        <taxon>Caudata</taxon>
        <taxon>Salamandroidea</taxon>
        <taxon>Salamandridae</taxon>
        <taxon>Pleurodelinae</taxon>
        <taxon>Pleurodeles</taxon>
    </lineage>
</organism>
<dbReference type="EMBL" id="JANPWB010000016">
    <property type="protein sequence ID" value="KAJ1081668.1"/>
    <property type="molecule type" value="Genomic_DNA"/>
</dbReference>
<gene>
    <name evidence="2" type="ORF">NDU88_001846</name>
</gene>
<dbReference type="Proteomes" id="UP001066276">
    <property type="component" value="Chromosome 12"/>
</dbReference>
<sequence length="154" mass="18130">MEEFKNNLEKKLSSFEEDVMSKKQRKFIRDFKDYQSCRILTFHRKYDHMVMENEKEPVIANNNKDFTSEVEESNVLDGTQTDVSDSHLEKGAVVDKNLNKSNFFKQFRLLNQGRTDQRKEVFPQRGRGRDTRGRGRGTGQQRYEQGKEDSGKLV</sequence>
<comment type="caution">
    <text evidence="2">The sequence shown here is derived from an EMBL/GenBank/DDBJ whole genome shotgun (WGS) entry which is preliminary data.</text>
</comment>